<dbReference type="SUPFAM" id="SSF49785">
    <property type="entry name" value="Galactose-binding domain-like"/>
    <property type="match status" value="1"/>
</dbReference>
<dbReference type="InterPro" id="IPR008965">
    <property type="entry name" value="CBM2/CBM3_carb-bd_dom_sf"/>
</dbReference>
<evidence type="ECO:0000313" key="9">
    <source>
        <dbReference type="Proteomes" id="UP001177943"/>
    </source>
</evidence>
<keyword evidence="2 5" id="KW-0378">Hydrolase</keyword>
<keyword evidence="1" id="KW-0677">Repeat</keyword>
<dbReference type="SMART" id="SM01067">
    <property type="entry name" value="CBM_3"/>
    <property type="match status" value="1"/>
</dbReference>
<dbReference type="Gene3D" id="2.60.120.260">
    <property type="entry name" value="Galactose-binding domain-like"/>
    <property type="match status" value="1"/>
</dbReference>
<feature type="domain" description="GH10" evidence="7">
    <location>
        <begin position="222"/>
        <end position="518"/>
    </location>
</feature>
<dbReference type="KEGG" id="pwn:QNH46_18520"/>
<dbReference type="AlphaFoldDB" id="A0AA95I1L2"/>
<dbReference type="RefSeq" id="WP_283925551.1">
    <property type="nucleotide sequence ID" value="NZ_CP126084.1"/>
</dbReference>
<dbReference type="SUPFAM" id="SSF49384">
    <property type="entry name" value="Carbohydrate-binding domain"/>
    <property type="match status" value="1"/>
</dbReference>
<dbReference type="GO" id="GO:0031176">
    <property type="term" value="F:endo-1,4-beta-xylanase activity"/>
    <property type="evidence" value="ECO:0007669"/>
    <property type="project" value="UniProtKB-EC"/>
</dbReference>
<sequence length="735" mass="80981">MIAARRRISLAIVFVLLATMGISLFPGTQALGRAAAASANLLDNPGFESGMITGWAGMAGTETLSTVSSPVYEGSYSALVSGRQSDWHGIAQSLQGKLTAGRTYDISAAIRLNNASSGRILITMQQSDGSGDNYLRVAESPVTDSAWMTLRGSFLYEPSGEVTSLKLYFEGPDAGVDFYVDDVIVTERADIDWKAEANARIEQLRKDDVQILVTDEEGRPVSGANVEVRQTRHGFPFGSAMSSTVLSNGQYSDFFKEHFNWAVFENESKWYSNETSRGNVNYSVADRMMEFAEANDITVRGHTVHWEVDQYQPGWVQSLQGSELRKAMDDRITSVVNHFKGKFVHWDVNNEMMHGSFFKDRLGASIWPYMYQRTKELDPDAKLFVNDYNVISQPGDNDYKLHIQELLSQGAPIDGIGVQGHFGATIDPIVVKQRLDNLATLNLPIWISEYDSTQPNESIRADNLEALYRTAFSHPAVEGIMMWGFWAGNHWRGADAAIVNMDWSLNAAGQRYLALMDEWTTHQSGTTSANGQYAFRGFHGTYDVTVTKGNLRATKSFELAPGSGVLSVAVQLKDSGGEPGPIPTGDLKVQYKAGDTNANDNQFKPHFNIVNNSNAAVPLSELTLRYYLTTDGEDSLVFNCDWAVVGCSNVSGKFVKLGTAKPNADAYLEISFKASAGSLSAGGSSGEIQTRSHRSNWTNLNESNDYSFDSTKTLFTNWEKVTLYRNGQPIWGIEP</sequence>
<dbReference type="InterPro" id="IPR003305">
    <property type="entry name" value="CenC_carb-bd"/>
</dbReference>
<keyword evidence="5" id="KW-0326">Glycosidase</keyword>
<evidence type="ECO:0000259" key="7">
    <source>
        <dbReference type="PROSITE" id="PS51760"/>
    </source>
</evidence>
<dbReference type="SUPFAM" id="SSF51445">
    <property type="entry name" value="(Trans)glycosidases"/>
    <property type="match status" value="1"/>
</dbReference>
<dbReference type="PROSITE" id="PS51760">
    <property type="entry name" value="GH10_2"/>
    <property type="match status" value="1"/>
</dbReference>
<dbReference type="InterPro" id="IPR008979">
    <property type="entry name" value="Galactose-bd-like_sf"/>
</dbReference>
<dbReference type="PRINTS" id="PR00134">
    <property type="entry name" value="GLHYDRLASE10"/>
</dbReference>
<reference evidence="8" key="1">
    <citation type="submission" date="2023-05" db="EMBL/GenBank/DDBJ databases">
        <title>Comparative genomics of Bacillaceae isolates and their secondary metabolite potential.</title>
        <authorList>
            <person name="Song L."/>
            <person name="Nielsen L.J."/>
            <person name="Mohite O."/>
            <person name="Xu X."/>
            <person name="Weber T."/>
            <person name="Kovacs A.T."/>
        </authorList>
    </citation>
    <scope>NUCLEOTIDE SEQUENCE</scope>
    <source>
        <strain evidence="8">B2_4</strain>
    </source>
</reference>
<evidence type="ECO:0000256" key="5">
    <source>
        <dbReference type="RuleBase" id="RU361174"/>
    </source>
</evidence>
<keyword evidence="3 5" id="KW-0119">Carbohydrate metabolism</keyword>
<dbReference type="Gene3D" id="3.20.20.80">
    <property type="entry name" value="Glycosidases"/>
    <property type="match status" value="1"/>
</dbReference>
<dbReference type="PANTHER" id="PTHR31490">
    <property type="entry name" value="GLYCOSYL HYDROLASE"/>
    <property type="match status" value="1"/>
</dbReference>
<dbReference type="PROSITE" id="PS51172">
    <property type="entry name" value="CBM3"/>
    <property type="match status" value="1"/>
</dbReference>
<dbReference type="Gene3D" id="2.60.40.710">
    <property type="entry name" value="Endoglucanase-like"/>
    <property type="match status" value="1"/>
</dbReference>
<comment type="similarity">
    <text evidence="5">Belongs to the glycosyl hydrolase 10 (cellulase F) family.</text>
</comment>
<dbReference type="EMBL" id="CP126084">
    <property type="protein sequence ID" value="WHX48090.1"/>
    <property type="molecule type" value="Genomic_DNA"/>
</dbReference>
<dbReference type="InterPro" id="IPR001000">
    <property type="entry name" value="GH10_dom"/>
</dbReference>
<evidence type="ECO:0000256" key="1">
    <source>
        <dbReference type="ARBA" id="ARBA00022737"/>
    </source>
</evidence>
<dbReference type="Proteomes" id="UP001177943">
    <property type="component" value="Chromosome"/>
</dbReference>
<protein>
    <recommendedName>
        <fullName evidence="5">Beta-xylanase</fullName>
        <ecNumber evidence="5">3.2.1.8</ecNumber>
    </recommendedName>
</protein>
<dbReference type="GO" id="GO:0000272">
    <property type="term" value="P:polysaccharide catabolic process"/>
    <property type="evidence" value="ECO:0007669"/>
    <property type="project" value="UniProtKB-KW"/>
</dbReference>
<dbReference type="InterPro" id="IPR001956">
    <property type="entry name" value="CBM3"/>
</dbReference>
<dbReference type="Pfam" id="PF02018">
    <property type="entry name" value="CBM_4_9"/>
    <property type="match status" value="1"/>
</dbReference>
<dbReference type="Pfam" id="PF00331">
    <property type="entry name" value="Glyco_hydro_10"/>
    <property type="match status" value="1"/>
</dbReference>
<dbReference type="PANTHER" id="PTHR31490:SF1">
    <property type="entry name" value="ENDO-1,4-BETA-XYLANASE 1"/>
    <property type="match status" value="1"/>
</dbReference>
<name>A0AA95I1L2_9BACL</name>
<keyword evidence="4 5" id="KW-0624">Polysaccharide degradation</keyword>
<evidence type="ECO:0000256" key="3">
    <source>
        <dbReference type="ARBA" id="ARBA00023277"/>
    </source>
</evidence>
<organism evidence="8 9">
    <name type="scientific">Paenibacillus woosongensis</name>
    <dbReference type="NCBI Taxonomy" id="307580"/>
    <lineage>
        <taxon>Bacteria</taxon>
        <taxon>Bacillati</taxon>
        <taxon>Bacillota</taxon>
        <taxon>Bacilli</taxon>
        <taxon>Bacillales</taxon>
        <taxon>Paenibacillaceae</taxon>
        <taxon>Paenibacillus</taxon>
    </lineage>
</organism>
<dbReference type="GO" id="GO:0030248">
    <property type="term" value="F:cellulose binding"/>
    <property type="evidence" value="ECO:0007669"/>
    <property type="project" value="InterPro"/>
</dbReference>
<dbReference type="SMART" id="SM00633">
    <property type="entry name" value="Glyco_10"/>
    <property type="match status" value="1"/>
</dbReference>
<evidence type="ECO:0000259" key="6">
    <source>
        <dbReference type="PROSITE" id="PS51172"/>
    </source>
</evidence>
<feature type="domain" description="CBM3" evidence="6">
    <location>
        <begin position="583"/>
        <end position="735"/>
    </location>
</feature>
<accession>A0AA95I1L2</accession>
<dbReference type="InterPro" id="IPR044846">
    <property type="entry name" value="GH10"/>
</dbReference>
<gene>
    <name evidence="8" type="ORF">QNH46_18520</name>
</gene>
<dbReference type="Pfam" id="PF00942">
    <property type="entry name" value="CBM_3"/>
    <property type="match status" value="1"/>
</dbReference>
<dbReference type="EC" id="3.2.1.8" evidence="5"/>
<proteinExistence type="inferred from homology"/>
<dbReference type="InterPro" id="IPR017853">
    <property type="entry name" value="GH"/>
</dbReference>
<evidence type="ECO:0000313" key="8">
    <source>
        <dbReference type="EMBL" id="WHX48090.1"/>
    </source>
</evidence>
<evidence type="ECO:0000256" key="4">
    <source>
        <dbReference type="ARBA" id="ARBA00023326"/>
    </source>
</evidence>
<comment type="catalytic activity">
    <reaction evidence="5">
        <text>Endohydrolysis of (1-&gt;4)-beta-D-xylosidic linkages in xylans.</text>
        <dbReference type="EC" id="3.2.1.8"/>
    </reaction>
</comment>
<evidence type="ECO:0000256" key="2">
    <source>
        <dbReference type="ARBA" id="ARBA00022801"/>
    </source>
</evidence>
<dbReference type="InterPro" id="IPR036966">
    <property type="entry name" value="CBM3_sf"/>
</dbReference>